<dbReference type="RefSeq" id="WP_085229065.1">
    <property type="nucleotide sequence ID" value="NZ_BSQD01000008.1"/>
</dbReference>
<gene>
    <name evidence="1" type="ORF">SAMN06295900_111176</name>
</gene>
<dbReference type="AlphaFoldDB" id="A0A1X7FUJ5"/>
<evidence type="ECO:0000313" key="1">
    <source>
        <dbReference type="EMBL" id="SMF59005.1"/>
    </source>
</evidence>
<dbReference type="GeneID" id="95553024"/>
<name>A0A1X7FUJ5_TRICW</name>
<evidence type="ECO:0000313" key="2">
    <source>
        <dbReference type="Proteomes" id="UP000192911"/>
    </source>
</evidence>
<dbReference type="Proteomes" id="UP000192911">
    <property type="component" value="Unassembled WGS sequence"/>
</dbReference>
<organism evidence="1 2">
    <name type="scientific">Trinickia caryophylli</name>
    <name type="common">Paraburkholderia caryophylli</name>
    <dbReference type="NCBI Taxonomy" id="28094"/>
    <lineage>
        <taxon>Bacteria</taxon>
        <taxon>Pseudomonadati</taxon>
        <taxon>Pseudomonadota</taxon>
        <taxon>Betaproteobacteria</taxon>
        <taxon>Burkholderiales</taxon>
        <taxon>Burkholderiaceae</taxon>
        <taxon>Trinickia</taxon>
    </lineage>
</organism>
<reference evidence="2" key="1">
    <citation type="submission" date="2017-04" db="EMBL/GenBank/DDBJ databases">
        <authorList>
            <person name="Varghese N."/>
            <person name="Submissions S."/>
        </authorList>
    </citation>
    <scope>NUCLEOTIDE SEQUENCE [LARGE SCALE GENOMIC DNA]</scope>
    <source>
        <strain evidence="2">Ballard 720</strain>
    </source>
</reference>
<proteinExistence type="predicted"/>
<dbReference type="STRING" id="28094.SAMN06295900_111176"/>
<accession>A0A1X7FUJ5</accession>
<protein>
    <submittedName>
        <fullName evidence="1">Uncharacterized protein</fullName>
    </submittedName>
</protein>
<dbReference type="EMBL" id="FXAH01000011">
    <property type="protein sequence ID" value="SMF59005.1"/>
    <property type="molecule type" value="Genomic_DNA"/>
</dbReference>
<keyword evidence="2" id="KW-1185">Reference proteome</keyword>
<sequence>MYSTDAGLPASLPAQRKQRKRWRQKQVAIGALAVVVAGLLSVSPTAFCKPTGDDPFGMRPYKPCDEKVKTNLSEAEESLNDLGNRIPPVPPEKAAFFAREDPHIFETHDPARMEALFGDRFYPLWNVHNSVRDLAAEMKRFTEAQQGLLSATEQLWRTSRLLNDFTSTMAALTLVAVARTRKEEQASQPVLSDEEITVFQENVQGIAMYVAEYGRCRATLEDRQRRR</sequence>